<keyword evidence="2" id="KW-1185">Reference proteome</keyword>
<organism evidence="1 2">
    <name type="scientific">Chitinophaga fulva</name>
    <dbReference type="NCBI Taxonomy" id="2728842"/>
    <lineage>
        <taxon>Bacteria</taxon>
        <taxon>Pseudomonadati</taxon>
        <taxon>Bacteroidota</taxon>
        <taxon>Chitinophagia</taxon>
        <taxon>Chitinophagales</taxon>
        <taxon>Chitinophagaceae</taxon>
        <taxon>Chitinophaga</taxon>
    </lineage>
</organism>
<evidence type="ECO:0000313" key="2">
    <source>
        <dbReference type="Proteomes" id="UP000583266"/>
    </source>
</evidence>
<dbReference type="EMBL" id="JABBGC010000002">
    <property type="protein sequence ID" value="NML39703.1"/>
    <property type="molecule type" value="Genomic_DNA"/>
</dbReference>
<sequence>MKKKKLSLSKKPLLQRAIVASLNHQEQHQLNGGAPPTTWGCPTWLPNNGCYTETNPRILCN</sequence>
<dbReference type="RefSeq" id="WP_169226763.1">
    <property type="nucleotide sequence ID" value="NZ_JABBGC010000002.1"/>
</dbReference>
<dbReference type="AlphaFoldDB" id="A0A848GSJ8"/>
<dbReference type="InterPro" id="IPR058238">
    <property type="entry name" value="Lant_leader_dom"/>
</dbReference>
<dbReference type="Proteomes" id="UP000583266">
    <property type="component" value="Unassembled WGS sequence"/>
</dbReference>
<accession>A0A848GSJ8</accession>
<proteinExistence type="predicted"/>
<dbReference type="NCBIfam" id="NF038153">
    <property type="entry name" value="lant_leader_L1a"/>
    <property type="match status" value="1"/>
</dbReference>
<name>A0A848GSJ8_9BACT</name>
<reference evidence="1 2" key="1">
    <citation type="submission" date="2020-04" db="EMBL/GenBank/DDBJ databases">
        <title>Chitinophaga sp. G-6-1-13 sp. nov., isolated from soil.</title>
        <authorList>
            <person name="Dahal R.H."/>
            <person name="Chaudhary D.K."/>
        </authorList>
    </citation>
    <scope>NUCLEOTIDE SEQUENCE [LARGE SCALE GENOMIC DNA]</scope>
    <source>
        <strain evidence="1 2">G-6-1-13</strain>
    </source>
</reference>
<comment type="caution">
    <text evidence="1">The sequence shown here is derived from an EMBL/GenBank/DDBJ whole genome shotgun (WGS) entry which is preliminary data.</text>
</comment>
<evidence type="ECO:0000313" key="1">
    <source>
        <dbReference type="EMBL" id="NML39703.1"/>
    </source>
</evidence>
<protein>
    <submittedName>
        <fullName evidence="1">Uncharacterized protein</fullName>
    </submittedName>
</protein>
<gene>
    <name evidence="1" type="ORF">HHL17_21060</name>
</gene>